<accession>A0A9W6QC51</accession>
<gene>
    <name evidence="2" type="ORF">Kpho02_45970</name>
</gene>
<proteinExistence type="predicted"/>
<comment type="caution">
    <text evidence="2">The sequence shown here is derived from an EMBL/GenBank/DDBJ whole genome shotgun (WGS) entry which is preliminary data.</text>
</comment>
<organism evidence="2 3">
    <name type="scientific">Kitasatospora phosalacinea</name>
    <dbReference type="NCBI Taxonomy" id="2065"/>
    <lineage>
        <taxon>Bacteria</taxon>
        <taxon>Bacillati</taxon>
        <taxon>Actinomycetota</taxon>
        <taxon>Actinomycetes</taxon>
        <taxon>Kitasatosporales</taxon>
        <taxon>Streptomycetaceae</taxon>
        <taxon>Kitasatospora</taxon>
    </lineage>
</organism>
<dbReference type="AlphaFoldDB" id="A0A9W6QC51"/>
<evidence type="ECO:0000313" key="2">
    <source>
        <dbReference type="EMBL" id="GLW72298.1"/>
    </source>
</evidence>
<feature type="region of interest" description="Disordered" evidence="1">
    <location>
        <begin position="31"/>
        <end position="53"/>
    </location>
</feature>
<reference evidence="2" key="1">
    <citation type="submission" date="2023-02" db="EMBL/GenBank/DDBJ databases">
        <title>Kitasatospora phosalacinea NBRC 14627.</title>
        <authorList>
            <person name="Ichikawa N."/>
            <person name="Sato H."/>
            <person name="Tonouchi N."/>
        </authorList>
    </citation>
    <scope>NUCLEOTIDE SEQUENCE</scope>
    <source>
        <strain evidence="2">NBRC 14627</strain>
    </source>
</reference>
<evidence type="ECO:0000256" key="1">
    <source>
        <dbReference type="SAM" id="MobiDB-lite"/>
    </source>
</evidence>
<evidence type="ECO:0000313" key="3">
    <source>
        <dbReference type="Proteomes" id="UP001165041"/>
    </source>
</evidence>
<protein>
    <submittedName>
        <fullName evidence="2">Uncharacterized protein</fullName>
    </submittedName>
</protein>
<sequence>MGLVVVIGKSLRGRAPDGGRSELAGCRRITVAPGRSTPPVPPEAPTGGGPPAVRDPVAVVAPSMLGGCFPTGAALFPRRNFGLSGAGWRL</sequence>
<dbReference type="EMBL" id="BSSA01000016">
    <property type="protein sequence ID" value="GLW72298.1"/>
    <property type="molecule type" value="Genomic_DNA"/>
</dbReference>
<dbReference type="Proteomes" id="UP001165041">
    <property type="component" value="Unassembled WGS sequence"/>
</dbReference>
<name>A0A9W6QC51_9ACTN</name>